<name>A0AAE0T5L8_9BIVA</name>
<protein>
    <recommendedName>
        <fullName evidence="3">Ricin B lectin domain-containing protein</fullName>
    </recommendedName>
</protein>
<feature type="non-terminal residue" evidence="4">
    <location>
        <position position="1"/>
    </location>
</feature>
<evidence type="ECO:0000313" key="4">
    <source>
        <dbReference type="EMBL" id="KAK3603623.1"/>
    </source>
</evidence>
<gene>
    <name evidence="4" type="ORF">CHS0354_017341</name>
</gene>
<dbReference type="Gene3D" id="1.10.8.460">
    <property type="entry name" value="ppGaNTase-T1 linker domain-like"/>
    <property type="match status" value="1"/>
</dbReference>
<dbReference type="GO" id="GO:0006493">
    <property type="term" value="P:protein O-linked glycosylation"/>
    <property type="evidence" value="ECO:0007669"/>
    <property type="project" value="TreeGrafter"/>
</dbReference>
<dbReference type="GO" id="GO:0030246">
    <property type="term" value="F:carbohydrate binding"/>
    <property type="evidence" value="ECO:0007669"/>
    <property type="project" value="UniProtKB-KW"/>
</dbReference>
<evidence type="ECO:0000259" key="3">
    <source>
        <dbReference type="Pfam" id="PF00652"/>
    </source>
</evidence>
<evidence type="ECO:0000313" key="5">
    <source>
        <dbReference type="Proteomes" id="UP001195483"/>
    </source>
</evidence>
<sequence length="122" mass="14228">GDYGDVRDRKALRERLNCKSFRWYLNNVYPELFIPSESKASGEVRNKEKAICVDVNEDNHLQPNPCHAYSHARDDTIYNPSSRRCLEISSDGKNITANECTGHERQKWLWKRGTAKGPRRYK</sequence>
<reference evidence="4" key="3">
    <citation type="submission" date="2023-05" db="EMBL/GenBank/DDBJ databases">
        <authorList>
            <person name="Smith C.H."/>
        </authorList>
    </citation>
    <scope>NUCLEOTIDE SEQUENCE</scope>
    <source>
        <strain evidence="4">CHS0354</strain>
        <tissue evidence="4">Mantle</tissue>
    </source>
</reference>
<dbReference type="GO" id="GO:0004653">
    <property type="term" value="F:polypeptide N-acetylgalactosaminyltransferase activity"/>
    <property type="evidence" value="ECO:0007669"/>
    <property type="project" value="TreeGrafter"/>
</dbReference>
<dbReference type="PANTHER" id="PTHR11675:SF126">
    <property type="entry name" value="RICIN B LECTIN DOMAIN-CONTAINING PROTEIN"/>
    <property type="match status" value="1"/>
</dbReference>
<dbReference type="EMBL" id="JAEAOA010001069">
    <property type="protein sequence ID" value="KAK3603623.1"/>
    <property type="molecule type" value="Genomic_DNA"/>
</dbReference>
<dbReference type="Gene3D" id="2.80.10.50">
    <property type="match status" value="1"/>
</dbReference>
<proteinExistence type="predicted"/>
<keyword evidence="5" id="KW-1185">Reference proteome</keyword>
<accession>A0AAE0T5L8</accession>
<dbReference type="InterPro" id="IPR000772">
    <property type="entry name" value="Ricin_B_lectin"/>
</dbReference>
<organism evidence="4 5">
    <name type="scientific">Potamilus streckersoni</name>
    <dbReference type="NCBI Taxonomy" id="2493646"/>
    <lineage>
        <taxon>Eukaryota</taxon>
        <taxon>Metazoa</taxon>
        <taxon>Spiralia</taxon>
        <taxon>Lophotrochozoa</taxon>
        <taxon>Mollusca</taxon>
        <taxon>Bivalvia</taxon>
        <taxon>Autobranchia</taxon>
        <taxon>Heteroconchia</taxon>
        <taxon>Palaeoheterodonta</taxon>
        <taxon>Unionida</taxon>
        <taxon>Unionoidea</taxon>
        <taxon>Unionidae</taxon>
        <taxon>Ambleminae</taxon>
        <taxon>Lampsilini</taxon>
        <taxon>Potamilus</taxon>
    </lineage>
</organism>
<dbReference type="AlphaFoldDB" id="A0AAE0T5L8"/>
<dbReference type="InterPro" id="IPR035992">
    <property type="entry name" value="Ricin_B-like_lectins"/>
</dbReference>
<keyword evidence="1" id="KW-0430">Lectin</keyword>
<dbReference type="PANTHER" id="PTHR11675">
    <property type="entry name" value="N-ACETYLGALACTOSAMINYLTRANSFERASE"/>
    <property type="match status" value="1"/>
</dbReference>
<keyword evidence="2" id="KW-1015">Disulfide bond</keyword>
<feature type="domain" description="Ricin B lectin" evidence="3">
    <location>
        <begin position="40"/>
        <end position="108"/>
    </location>
</feature>
<dbReference type="Proteomes" id="UP001195483">
    <property type="component" value="Unassembled WGS sequence"/>
</dbReference>
<evidence type="ECO:0000256" key="2">
    <source>
        <dbReference type="ARBA" id="ARBA00023157"/>
    </source>
</evidence>
<reference evidence="4" key="2">
    <citation type="journal article" date="2021" name="Genome Biol. Evol.">
        <title>Developing a high-quality reference genome for a parasitic bivalve with doubly uniparental inheritance (Bivalvia: Unionida).</title>
        <authorList>
            <person name="Smith C.H."/>
        </authorList>
    </citation>
    <scope>NUCLEOTIDE SEQUENCE</scope>
    <source>
        <strain evidence="4">CHS0354</strain>
        <tissue evidence="4">Mantle</tissue>
    </source>
</reference>
<evidence type="ECO:0000256" key="1">
    <source>
        <dbReference type="ARBA" id="ARBA00022734"/>
    </source>
</evidence>
<dbReference type="SUPFAM" id="SSF50370">
    <property type="entry name" value="Ricin B-like lectins"/>
    <property type="match status" value="1"/>
</dbReference>
<comment type="caution">
    <text evidence="4">The sequence shown here is derived from an EMBL/GenBank/DDBJ whole genome shotgun (WGS) entry which is preliminary data.</text>
</comment>
<dbReference type="Pfam" id="PF00652">
    <property type="entry name" value="Ricin_B_lectin"/>
    <property type="match status" value="1"/>
</dbReference>
<reference evidence="4" key="1">
    <citation type="journal article" date="2021" name="Genome Biol. Evol.">
        <title>A High-Quality Reference Genome for a Parasitic Bivalve with Doubly Uniparental Inheritance (Bivalvia: Unionida).</title>
        <authorList>
            <person name="Smith C.H."/>
        </authorList>
    </citation>
    <scope>NUCLEOTIDE SEQUENCE</scope>
    <source>
        <strain evidence="4">CHS0354</strain>
    </source>
</reference>